<reference evidence="4" key="1">
    <citation type="submission" date="2023-07" db="EMBL/GenBank/DDBJ databases">
        <title>Novel species in the genus Lipingzhangella isolated from Sambhar Salt Lake.</title>
        <authorList>
            <person name="Jiya N."/>
            <person name="Kajale S."/>
            <person name="Sharma A."/>
        </authorList>
    </citation>
    <scope>NUCLEOTIDE SEQUENCE [LARGE SCALE GENOMIC DNA]</scope>
    <source>
        <strain evidence="4">LS1_29</strain>
    </source>
</reference>
<dbReference type="InterPro" id="IPR011146">
    <property type="entry name" value="HIT-like"/>
</dbReference>
<organism evidence="3 4">
    <name type="scientific">Lipingzhangella rawalii</name>
    <dbReference type="NCBI Taxonomy" id="2055835"/>
    <lineage>
        <taxon>Bacteria</taxon>
        <taxon>Bacillati</taxon>
        <taxon>Actinomycetota</taxon>
        <taxon>Actinomycetes</taxon>
        <taxon>Streptosporangiales</taxon>
        <taxon>Nocardiopsidaceae</taxon>
        <taxon>Lipingzhangella</taxon>
    </lineage>
</organism>
<dbReference type="PANTHER" id="PTHR23089">
    <property type="entry name" value="HISTIDINE TRIAD HIT PROTEIN"/>
    <property type="match status" value="1"/>
</dbReference>
<sequence>MAERDPECPFCGIVAGEIPGEVLREGPQTIAVRDINPQAPTHVLVLSRSHFPDAASAAAAGTGILDELVSEAHEVAKAEGVSDGYRLVLNTGLRGGQTVFHLHGHVLGGRGMEWPPG</sequence>
<feature type="short sequence motif" description="Histidine triad motif" evidence="1">
    <location>
        <begin position="101"/>
        <end position="105"/>
    </location>
</feature>
<keyword evidence="4" id="KW-1185">Reference proteome</keyword>
<evidence type="ECO:0000313" key="3">
    <source>
        <dbReference type="EMBL" id="MDS1271184.1"/>
    </source>
</evidence>
<dbReference type="Pfam" id="PF01230">
    <property type="entry name" value="HIT"/>
    <property type="match status" value="1"/>
</dbReference>
<comment type="caution">
    <text evidence="3">The sequence shown here is derived from an EMBL/GenBank/DDBJ whole genome shotgun (WGS) entry which is preliminary data.</text>
</comment>
<dbReference type="Proteomes" id="UP001250214">
    <property type="component" value="Unassembled WGS sequence"/>
</dbReference>
<dbReference type="InterPro" id="IPR036265">
    <property type="entry name" value="HIT-like_sf"/>
</dbReference>
<dbReference type="Gene3D" id="3.30.428.10">
    <property type="entry name" value="HIT-like"/>
    <property type="match status" value="1"/>
</dbReference>
<gene>
    <name evidence="3" type="ORF">RIF23_12850</name>
</gene>
<dbReference type="RefSeq" id="WP_310912722.1">
    <property type="nucleotide sequence ID" value="NZ_JAVLVT010000005.1"/>
</dbReference>
<evidence type="ECO:0000259" key="2">
    <source>
        <dbReference type="PROSITE" id="PS51084"/>
    </source>
</evidence>
<name>A0ABU2H790_9ACTN</name>
<proteinExistence type="predicted"/>
<protein>
    <submittedName>
        <fullName evidence="3">HIT domain-containing protein</fullName>
    </submittedName>
</protein>
<dbReference type="EMBL" id="JAVLVT010000005">
    <property type="protein sequence ID" value="MDS1271184.1"/>
    <property type="molecule type" value="Genomic_DNA"/>
</dbReference>
<evidence type="ECO:0000256" key="1">
    <source>
        <dbReference type="PROSITE-ProRule" id="PRU00464"/>
    </source>
</evidence>
<accession>A0ABU2H790</accession>
<evidence type="ECO:0000313" key="4">
    <source>
        <dbReference type="Proteomes" id="UP001250214"/>
    </source>
</evidence>
<dbReference type="SUPFAM" id="SSF54197">
    <property type="entry name" value="HIT-like"/>
    <property type="match status" value="1"/>
</dbReference>
<dbReference type="InterPro" id="IPR001310">
    <property type="entry name" value="Histidine_triad_HIT"/>
</dbReference>
<dbReference type="PROSITE" id="PS51084">
    <property type="entry name" value="HIT_2"/>
    <property type="match status" value="1"/>
</dbReference>
<feature type="domain" description="HIT" evidence="2">
    <location>
        <begin position="9"/>
        <end position="117"/>
    </location>
</feature>
<dbReference type="PRINTS" id="PR00332">
    <property type="entry name" value="HISTRIAD"/>
</dbReference>